<dbReference type="Proteomes" id="UP001175211">
    <property type="component" value="Unassembled WGS sequence"/>
</dbReference>
<comment type="caution">
    <text evidence="2">The sequence shown here is derived from an EMBL/GenBank/DDBJ whole genome shotgun (WGS) entry which is preliminary data.</text>
</comment>
<feature type="chain" id="PRO_5041451705" description="Secreted protein" evidence="1">
    <location>
        <begin position="27"/>
        <end position="198"/>
    </location>
</feature>
<keyword evidence="3" id="KW-1185">Reference proteome</keyword>
<keyword evidence="1" id="KW-0732">Signal</keyword>
<sequence length="198" mass="20800">MFVMSVMSSIIFLVSLLSLIFTGAEAAVVSAVPTLSYKFTFAALNTSLPNANDTGVPLVLGQDGAIDGASLEVTSTYASFPYNDYPSILLTGGSLKAYRSSGVSITNATAVQSGGELQWITSSYYSATPGTSYSAVTTQSGKYAVLAVFGNTDLWSLCPSHAFRGQNNVVYNVSTVASPYASYDPSDCYKVTLNIVPL</sequence>
<dbReference type="GeneID" id="85359303"/>
<reference evidence="2" key="1">
    <citation type="submission" date="2023-06" db="EMBL/GenBank/DDBJ databases">
        <authorList>
            <consortium name="Lawrence Berkeley National Laboratory"/>
            <person name="Ahrendt S."/>
            <person name="Sahu N."/>
            <person name="Indic B."/>
            <person name="Wong-Bajracharya J."/>
            <person name="Merenyi Z."/>
            <person name="Ke H.-M."/>
            <person name="Monk M."/>
            <person name="Kocsube S."/>
            <person name="Drula E."/>
            <person name="Lipzen A."/>
            <person name="Balint B."/>
            <person name="Henrissat B."/>
            <person name="Andreopoulos B."/>
            <person name="Martin F.M."/>
            <person name="Harder C.B."/>
            <person name="Rigling D."/>
            <person name="Ford K.L."/>
            <person name="Foster G.D."/>
            <person name="Pangilinan J."/>
            <person name="Papanicolaou A."/>
            <person name="Barry K."/>
            <person name="LaButti K."/>
            <person name="Viragh M."/>
            <person name="Koriabine M."/>
            <person name="Yan M."/>
            <person name="Riley R."/>
            <person name="Champramary S."/>
            <person name="Plett K.L."/>
            <person name="Tsai I.J."/>
            <person name="Slot J."/>
            <person name="Sipos G."/>
            <person name="Plett J."/>
            <person name="Nagy L.G."/>
            <person name="Grigoriev I.V."/>
        </authorList>
    </citation>
    <scope>NUCLEOTIDE SEQUENCE</scope>
    <source>
        <strain evidence="2">CCBAS 213</strain>
    </source>
</reference>
<evidence type="ECO:0000313" key="3">
    <source>
        <dbReference type="Proteomes" id="UP001175211"/>
    </source>
</evidence>
<feature type="signal peptide" evidence="1">
    <location>
        <begin position="1"/>
        <end position="26"/>
    </location>
</feature>
<evidence type="ECO:0008006" key="4">
    <source>
        <dbReference type="Google" id="ProtNLM"/>
    </source>
</evidence>
<organism evidence="2 3">
    <name type="scientific">Armillaria tabescens</name>
    <name type="common">Ringless honey mushroom</name>
    <name type="synonym">Agaricus tabescens</name>
    <dbReference type="NCBI Taxonomy" id="1929756"/>
    <lineage>
        <taxon>Eukaryota</taxon>
        <taxon>Fungi</taxon>
        <taxon>Dikarya</taxon>
        <taxon>Basidiomycota</taxon>
        <taxon>Agaricomycotina</taxon>
        <taxon>Agaricomycetes</taxon>
        <taxon>Agaricomycetidae</taxon>
        <taxon>Agaricales</taxon>
        <taxon>Marasmiineae</taxon>
        <taxon>Physalacriaceae</taxon>
        <taxon>Desarmillaria</taxon>
    </lineage>
</organism>
<dbReference type="EMBL" id="JAUEPS010000036">
    <property type="protein sequence ID" value="KAK0450326.1"/>
    <property type="molecule type" value="Genomic_DNA"/>
</dbReference>
<accession>A0AA39JYW4</accession>
<evidence type="ECO:0000313" key="2">
    <source>
        <dbReference type="EMBL" id="KAK0450326.1"/>
    </source>
</evidence>
<name>A0AA39JYW4_ARMTA</name>
<dbReference type="AlphaFoldDB" id="A0AA39JYW4"/>
<proteinExistence type="predicted"/>
<dbReference type="RefSeq" id="XP_060327197.1">
    <property type="nucleotide sequence ID" value="XM_060475755.1"/>
</dbReference>
<gene>
    <name evidence="2" type="ORF">EV420DRAFT_1621954</name>
</gene>
<protein>
    <recommendedName>
        <fullName evidence="4">Secreted protein</fullName>
    </recommendedName>
</protein>
<evidence type="ECO:0000256" key="1">
    <source>
        <dbReference type="SAM" id="SignalP"/>
    </source>
</evidence>